<gene>
    <name evidence="1" type="ORF">BACCIP111883_01630</name>
</gene>
<evidence type="ECO:0000313" key="1">
    <source>
        <dbReference type="EMBL" id="CAG9620859.1"/>
    </source>
</evidence>
<organism evidence="1 2">
    <name type="scientific">Sutcliffiella rhizosphaerae</name>
    <dbReference type="NCBI Taxonomy" id="2880967"/>
    <lineage>
        <taxon>Bacteria</taxon>
        <taxon>Bacillati</taxon>
        <taxon>Bacillota</taxon>
        <taxon>Bacilli</taxon>
        <taxon>Bacillales</taxon>
        <taxon>Bacillaceae</taxon>
        <taxon>Sutcliffiella</taxon>
    </lineage>
</organism>
<dbReference type="Proteomes" id="UP000789833">
    <property type="component" value="Unassembled WGS sequence"/>
</dbReference>
<keyword evidence="2" id="KW-1185">Reference proteome</keyword>
<dbReference type="EMBL" id="CAKJTJ010000006">
    <property type="protein sequence ID" value="CAG9620859.1"/>
    <property type="molecule type" value="Genomic_DNA"/>
</dbReference>
<name>A0ABM8YLR3_9BACI</name>
<evidence type="ECO:0000313" key="2">
    <source>
        <dbReference type="Proteomes" id="UP000789833"/>
    </source>
</evidence>
<protein>
    <submittedName>
        <fullName evidence="1">Uncharacterized protein</fullName>
    </submittedName>
</protein>
<proteinExistence type="predicted"/>
<reference evidence="1 2" key="1">
    <citation type="submission" date="2021-10" db="EMBL/GenBank/DDBJ databases">
        <authorList>
            <person name="Criscuolo A."/>
        </authorList>
    </citation>
    <scope>NUCLEOTIDE SEQUENCE [LARGE SCALE GENOMIC DNA]</scope>
    <source>
        <strain evidence="2">CIP 111883</strain>
    </source>
</reference>
<sequence>MIANSVDLHQDMKRNFVLDKLLEQGITKSQQGQDIHLLSYEELKYELVLQSFREIDVAKDANRWF</sequence>
<accession>A0ABM8YLR3</accession>
<comment type="caution">
    <text evidence="1">The sequence shown here is derived from an EMBL/GenBank/DDBJ whole genome shotgun (WGS) entry which is preliminary data.</text>
</comment>